<feature type="compositionally biased region" description="Low complexity" evidence="5">
    <location>
        <begin position="458"/>
        <end position="490"/>
    </location>
</feature>
<evidence type="ECO:0000256" key="4">
    <source>
        <dbReference type="PROSITE-ProRule" id="PRU00125"/>
    </source>
</evidence>
<organism evidence="7 8">
    <name type="scientific">Elasticomyces elasticus</name>
    <dbReference type="NCBI Taxonomy" id="574655"/>
    <lineage>
        <taxon>Eukaryota</taxon>
        <taxon>Fungi</taxon>
        <taxon>Dikarya</taxon>
        <taxon>Ascomycota</taxon>
        <taxon>Pezizomycotina</taxon>
        <taxon>Dothideomycetes</taxon>
        <taxon>Dothideomycetidae</taxon>
        <taxon>Mycosphaerellales</taxon>
        <taxon>Teratosphaeriaceae</taxon>
        <taxon>Elasticomyces</taxon>
    </lineage>
</organism>
<gene>
    <name evidence="7" type="ORF">LTR97_008845</name>
</gene>
<evidence type="ECO:0000256" key="2">
    <source>
        <dbReference type="ARBA" id="ARBA00022833"/>
    </source>
</evidence>
<feature type="compositionally biased region" description="Low complexity" evidence="5">
    <location>
        <begin position="318"/>
        <end position="328"/>
    </location>
</feature>
<dbReference type="GO" id="GO:0030695">
    <property type="term" value="F:GTPase regulator activity"/>
    <property type="evidence" value="ECO:0007669"/>
    <property type="project" value="UniProtKB-ARBA"/>
</dbReference>
<feature type="compositionally biased region" description="Polar residues" evidence="5">
    <location>
        <begin position="580"/>
        <end position="606"/>
    </location>
</feature>
<dbReference type="Gene3D" id="2.10.110.10">
    <property type="entry name" value="Cysteine Rich Protein"/>
    <property type="match status" value="2"/>
</dbReference>
<dbReference type="PANTHER" id="PTHR24210:SF14">
    <property type="entry name" value="LIM ZINC-BINDING DOMAIN-CONTAINING PROTEIN"/>
    <property type="match status" value="1"/>
</dbReference>
<keyword evidence="2 4" id="KW-0862">Zinc</keyword>
<keyword evidence="1 4" id="KW-0479">Metal-binding</keyword>
<proteinExistence type="predicted"/>
<dbReference type="SUPFAM" id="SSF57716">
    <property type="entry name" value="Glucocorticoid receptor-like (DNA-binding domain)"/>
    <property type="match status" value="1"/>
</dbReference>
<evidence type="ECO:0000259" key="6">
    <source>
        <dbReference type="PROSITE" id="PS50023"/>
    </source>
</evidence>
<comment type="caution">
    <text evidence="7">The sequence shown here is derived from an EMBL/GenBank/DDBJ whole genome shotgun (WGS) entry which is preliminary data.</text>
</comment>
<feature type="compositionally biased region" description="Polar residues" evidence="5">
    <location>
        <begin position="227"/>
        <end position="238"/>
    </location>
</feature>
<dbReference type="InterPro" id="IPR017351">
    <property type="entry name" value="PINCH-1-4-like"/>
</dbReference>
<accession>A0AAN7W6C1</accession>
<dbReference type="SMART" id="SM00132">
    <property type="entry name" value="LIM"/>
    <property type="match status" value="2"/>
</dbReference>
<evidence type="ECO:0000256" key="3">
    <source>
        <dbReference type="ARBA" id="ARBA00023038"/>
    </source>
</evidence>
<feature type="compositionally biased region" description="Low complexity" evidence="5">
    <location>
        <begin position="74"/>
        <end position="91"/>
    </location>
</feature>
<feature type="compositionally biased region" description="Low complexity" evidence="5">
    <location>
        <begin position="413"/>
        <end position="430"/>
    </location>
</feature>
<dbReference type="Pfam" id="PF00412">
    <property type="entry name" value="LIM"/>
    <property type="match status" value="2"/>
</dbReference>
<feature type="domain" description="LIM zinc-binding" evidence="6">
    <location>
        <begin position="786"/>
        <end position="851"/>
    </location>
</feature>
<feature type="compositionally biased region" description="Polar residues" evidence="5">
    <location>
        <begin position="653"/>
        <end position="670"/>
    </location>
</feature>
<dbReference type="CDD" id="cd09397">
    <property type="entry name" value="LIM1_UF1"/>
    <property type="match status" value="1"/>
</dbReference>
<evidence type="ECO:0000256" key="1">
    <source>
        <dbReference type="ARBA" id="ARBA00022723"/>
    </source>
</evidence>
<sequence length="885" mass="94972">MALAASFAAQGMRPASFLPAIKCSSCGDEIEIALMGEHICGNAPPSPHAQPASPTTAFTIRQMNAHGHMPHAPSPLQQQQQQSKPVVSVPKTRVRAPTVNSNSLPAPKVIRPPPPRINPDAANKPFLAPMPPRSDSPMSPALSIRSGSSQNSRPPPIRSATSPGPRIFDPRPPSPEMSGGFDSPFPIFAPGSAGSGGRPGTPNGRKTPTPSERAHSRGSSRHGSSRVPFSTDPNSPLSGENGFGKMGTLQGAPFDPNRRRPRDQAEIAQPMSRRRPSMSSIKFGREPPPIPSEPMPRPSTSHSNGSAIPRPSTANGHGPPSGQQNQRRGPPPRPERPAEDLLSSDPIIEMPSTFSPSQPPVPIRSADRSRTLPMRQGSDDTPKPQNMHALPGEAQFRGRDPRPNFGFTAAPESSQIPQAASRQRSQSRSAPRNDVRLQDAPPVPRQVQQHRQEKSHASSESGSSIASSAASLGNSNSSSGPSPVGSAASSIDPLSPLGPDQRLYGDDERMRVPGLNVALKPGMRAEQPASRSPPRNFARPPPREMTAPLQSPTLPALASPPLESPMDPAMQARTLARSATEPTQAAQIRPTISRTNTMPESRSQEPVRTPAPPMPSLSIPQPDDDDYDPYRPTSPAPNTRLRAKSNAAPPQFQAYTPSAPQVLSPTQYQPSLRPRSPQPVQAPPANVSLRPISPQPPHGPPSASLTAPRNGPAARRGPVVKPSCRGCGQIIEGKSVKAADGRLTGRWHKACFTCRACEQPFITADFYVINNHPYCEQHYHEENGSLCHGCHRGIEGQYLETTSSSTNGSVEKKFHPRCFTCCDCQEVLSEDYFEIHNKVYCERHALAAMRGQARMAGPGSGSITLNVPDKKALTAERRTTRLMMM</sequence>
<feature type="compositionally biased region" description="Pro residues" evidence="5">
    <location>
        <begin position="286"/>
        <end position="297"/>
    </location>
</feature>
<evidence type="ECO:0000256" key="5">
    <source>
        <dbReference type="SAM" id="MobiDB-lite"/>
    </source>
</evidence>
<dbReference type="InterPro" id="IPR001781">
    <property type="entry name" value="Znf_LIM"/>
</dbReference>
<dbReference type="GO" id="GO:0046872">
    <property type="term" value="F:metal ion binding"/>
    <property type="evidence" value="ECO:0007669"/>
    <property type="project" value="UniProtKB-KW"/>
</dbReference>
<feature type="compositionally biased region" description="Basic and acidic residues" evidence="5">
    <location>
        <begin position="256"/>
        <end position="265"/>
    </location>
</feature>
<feature type="domain" description="LIM zinc-binding" evidence="6">
    <location>
        <begin position="722"/>
        <end position="785"/>
    </location>
</feature>
<feature type="compositionally biased region" description="Low complexity" evidence="5">
    <location>
        <begin position="547"/>
        <end position="565"/>
    </location>
</feature>
<evidence type="ECO:0000313" key="8">
    <source>
        <dbReference type="Proteomes" id="UP001310594"/>
    </source>
</evidence>
<feature type="region of interest" description="Disordered" evidence="5">
    <location>
        <begin position="66"/>
        <end position="720"/>
    </location>
</feature>
<dbReference type="PROSITE" id="PS50023">
    <property type="entry name" value="LIM_DOMAIN_2"/>
    <property type="match status" value="2"/>
</dbReference>
<dbReference type="AlphaFoldDB" id="A0AAN7W6C1"/>
<name>A0AAN7W6C1_9PEZI</name>
<dbReference type="CDD" id="cd08368">
    <property type="entry name" value="LIM"/>
    <property type="match status" value="1"/>
</dbReference>
<reference evidence="7" key="1">
    <citation type="submission" date="2023-08" db="EMBL/GenBank/DDBJ databases">
        <title>Black Yeasts Isolated from many extreme environments.</title>
        <authorList>
            <person name="Coleine C."/>
            <person name="Stajich J.E."/>
            <person name="Selbmann L."/>
        </authorList>
    </citation>
    <scope>NUCLEOTIDE SEQUENCE</scope>
    <source>
        <strain evidence="7">CCFEE 5810</strain>
    </source>
</reference>
<keyword evidence="3 4" id="KW-0440">LIM domain</keyword>
<dbReference type="Proteomes" id="UP001310594">
    <property type="component" value="Unassembled WGS sequence"/>
</dbReference>
<dbReference type="PANTHER" id="PTHR24210">
    <property type="entry name" value="LIM DOMAIN-CONTAINING PROTEIN"/>
    <property type="match status" value="1"/>
</dbReference>
<protein>
    <recommendedName>
        <fullName evidence="6">LIM zinc-binding domain-containing protein</fullName>
    </recommendedName>
</protein>
<evidence type="ECO:0000313" key="7">
    <source>
        <dbReference type="EMBL" id="KAK5695339.1"/>
    </source>
</evidence>
<dbReference type="FunFam" id="2.10.110.10:FF:000105">
    <property type="entry name" value="Similar to LIM domain-containing protein"/>
    <property type="match status" value="1"/>
</dbReference>
<dbReference type="EMBL" id="JAVRQU010000014">
    <property type="protein sequence ID" value="KAK5695339.1"/>
    <property type="molecule type" value="Genomic_DNA"/>
</dbReference>